<dbReference type="InterPro" id="IPR016787">
    <property type="entry name" value="UCP021328"/>
</dbReference>
<dbReference type="PIRSF" id="PIRSF021328">
    <property type="entry name" value="UCP021328"/>
    <property type="match status" value="1"/>
</dbReference>
<evidence type="ECO:0000313" key="1">
    <source>
        <dbReference type="EMBL" id="MBP2032020.1"/>
    </source>
</evidence>
<name>A0ABS4KPR1_9CLOT</name>
<gene>
    <name evidence="1" type="ORF">J2Z42_000685</name>
</gene>
<organism evidence="1 2">
    <name type="scientific">Clostridium algifaecis</name>
    <dbReference type="NCBI Taxonomy" id="1472040"/>
    <lineage>
        <taxon>Bacteria</taxon>
        <taxon>Bacillati</taxon>
        <taxon>Bacillota</taxon>
        <taxon>Clostridia</taxon>
        <taxon>Eubacteriales</taxon>
        <taxon>Clostridiaceae</taxon>
        <taxon>Clostridium</taxon>
    </lineage>
</organism>
<keyword evidence="2" id="KW-1185">Reference proteome</keyword>
<dbReference type="Pfam" id="PF11208">
    <property type="entry name" value="DUF2992"/>
    <property type="match status" value="1"/>
</dbReference>
<dbReference type="Proteomes" id="UP001519307">
    <property type="component" value="Unassembled WGS sequence"/>
</dbReference>
<reference evidence="1 2" key="1">
    <citation type="submission" date="2021-03" db="EMBL/GenBank/DDBJ databases">
        <title>Genomic Encyclopedia of Type Strains, Phase IV (KMG-IV): sequencing the most valuable type-strain genomes for metagenomic binning, comparative biology and taxonomic classification.</title>
        <authorList>
            <person name="Goeker M."/>
        </authorList>
    </citation>
    <scope>NUCLEOTIDE SEQUENCE [LARGE SCALE GENOMIC DNA]</scope>
    <source>
        <strain evidence="1 2">DSM 28783</strain>
    </source>
</reference>
<dbReference type="EMBL" id="JAGGLM010000002">
    <property type="protein sequence ID" value="MBP2032020.1"/>
    <property type="molecule type" value="Genomic_DNA"/>
</dbReference>
<comment type="caution">
    <text evidence="1">The sequence shown here is derived from an EMBL/GenBank/DDBJ whole genome shotgun (WGS) entry which is preliminary data.</text>
</comment>
<evidence type="ECO:0008006" key="3">
    <source>
        <dbReference type="Google" id="ProtNLM"/>
    </source>
</evidence>
<evidence type="ECO:0000313" key="2">
    <source>
        <dbReference type="Proteomes" id="UP001519307"/>
    </source>
</evidence>
<sequence>MIKLTVFFEDPFWKGVFEKICNGKLEICKVVFGKEPKDYEIYEFVLKNYYKLEFSKPLLVDEKLELKLNPKKMQRKIRRTLQKKGIGTKSQQAMKLDYENRKIERRVIYKEKREEIEKLEYQKRQEKKKQKKRGH</sequence>
<dbReference type="RefSeq" id="WP_209700948.1">
    <property type="nucleotide sequence ID" value="NZ_JAGGLM010000002.1"/>
</dbReference>
<accession>A0ABS4KPR1</accession>
<proteinExistence type="predicted"/>
<protein>
    <recommendedName>
        <fullName evidence="3">DUF2992 family protein</fullName>
    </recommendedName>
</protein>